<dbReference type="Pfam" id="PF00512">
    <property type="entry name" value="HisKA"/>
    <property type="match status" value="1"/>
</dbReference>
<dbReference type="SUPFAM" id="SSF47384">
    <property type="entry name" value="Homodimeric domain of signal transducing histidine kinase"/>
    <property type="match status" value="1"/>
</dbReference>
<dbReference type="Gene3D" id="3.30.565.10">
    <property type="entry name" value="Histidine kinase-like ATPase, C-terminal domain"/>
    <property type="match status" value="1"/>
</dbReference>
<dbReference type="InterPro" id="IPR005467">
    <property type="entry name" value="His_kinase_dom"/>
</dbReference>
<keyword evidence="4" id="KW-0808">Transferase</keyword>
<dbReference type="GO" id="GO:0000155">
    <property type="term" value="F:phosphorelay sensor kinase activity"/>
    <property type="evidence" value="ECO:0007669"/>
    <property type="project" value="InterPro"/>
</dbReference>
<dbReference type="SMART" id="SM00387">
    <property type="entry name" value="HATPase_c"/>
    <property type="match status" value="1"/>
</dbReference>
<dbReference type="Proteomes" id="UP000681414">
    <property type="component" value="Unassembled WGS sequence"/>
</dbReference>
<dbReference type="CDD" id="cd00082">
    <property type="entry name" value="HisKA"/>
    <property type="match status" value="1"/>
</dbReference>
<keyword evidence="9" id="KW-0472">Membrane</keyword>
<comment type="catalytic activity">
    <reaction evidence="1">
        <text>ATP + protein L-histidine = ADP + protein N-phospho-L-histidine.</text>
        <dbReference type="EC" id="2.7.13.3"/>
    </reaction>
</comment>
<dbReference type="Pfam" id="PF02518">
    <property type="entry name" value="HATPase_c"/>
    <property type="match status" value="1"/>
</dbReference>
<dbReference type="InterPro" id="IPR004358">
    <property type="entry name" value="Sig_transdc_His_kin-like_C"/>
</dbReference>
<dbReference type="PANTHER" id="PTHR43065:SF46">
    <property type="entry name" value="C4-DICARBOXYLATE TRANSPORT SENSOR PROTEIN DCTB"/>
    <property type="match status" value="1"/>
</dbReference>
<dbReference type="PROSITE" id="PS50109">
    <property type="entry name" value="HIS_KIN"/>
    <property type="match status" value="1"/>
</dbReference>
<accession>A0A942TF20</accession>
<proteinExistence type="predicted"/>
<dbReference type="EMBL" id="JAGYPG010000001">
    <property type="protein sequence ID" value="MBS4195037.1"/>
    <property type="molecule type" value="Genomic_DNA"/>
</dbReference>
<keyword evidence="9" id="KW-0812">Transmembrane</keyword>
<evidence type="ECO:0000256" key="9">
    <source>
        <dbReference type="SAM" id="Phobius"/>
    </source>
</evidence>
<evidence type="ECO:0000256" key="5">
    <source>
        <dbReference type="ARBA" id="ARBA00022741"/>
    </source>
</evidence>
<feature type="transmembrane region" description="Helical" evidence="9">
    <location>
        <begin position="33"/>
        <end position="54"/>
    </location>
</feature>
<evidence type="ECO:0000256" key="7">
    <source>
        <dbReference type="ARBA" id="ARBA00022840"/>
    </source>
</evidence>
<sequence>MDITLHFFFNLSLLIILLFLLIIWIGFSNNLDSFKILAIIFSLVSLAICFVFSYRFHEDLTLDLRVIPFTIGGLYVGIGPLMGLIIIFIRGMYGIDFGFFSTVIIIVSFSLVYWKMSPWFLKQTYRQRVIIATGMCFIVNLFPVLFLEISQQPHPLFDVYFAYLIIQPLGVAIIAMIIEIVCESLYLRRHLVKTKRLEVVEKMATAISHEIRNPLTAAIGFVQLMQDETITKNKSDQYLSILKSELNSAEKVIQNFLNFSKPQIETIESLDVNEELQFVVNTLQPLAKRSMVTIDTKFLTTVQIMGDRQSFHQCFVNIIKNSIESMEDGGTITIEVESSQTNHIIRIQDTGKGMTPEQLEHLGEPYYSTKGESGTGLGIMVAYNIVRAMKGTISVKSEVGKGTTFEFSFPKEESDIS</sequence>
<keyword evidence="8" id="KW-0902">Two-component regulatory system</keyword>
<evidence type="ECO:0000256" key="3">
    <source>
        <dbReference type="ARBA" id="ARBA00022553"/>
    </source>
</evidence>
<evidence type="ECO:0000313" key="12">
    <source>
        <dbReference type="Proteomes" id="UP000681414"/>
    </source>
</evidence>
<dbReference type="RefSeq" id="WP_213124173.1">
    <property type="nucleotide sequence ID" value="NZ_JAGYPG010000001.1"/>
</dbReference>
<evidence type="ECO:0000256" key="4">
    <source>
        <dbReference type="ARBA" id="ARBA00022679"/>
    </source>
</evidence>
<dbReference type="InterPro" id="IPR036097">
    <property type="entry name" value="HisK_dim/P_sf"/>
</dbReference>
<feature type="transmembrane region" description="Helical" evidence="9">
    <location>
        <begin position="66"/>
        <end position="89"/>
    </location>
</feature>
<feature type="transmembrane region" description="Helical" evidence="9">
    <location>
        <begin position="128"/>
        <end position="147"/>
    </location>
</feature>
<dbReference type="SUPFAM" id="SSF55874">
    <property type="entry name" value="ATPase domain of HSP90 chaperone/DNA topoisomerase II/histidine kinase"/>
    <property type="match status" value="1"/>
</dbReference>
<comment type="caution">
    <text evidence="11">The sequence shown here is derived from an EMBL/GenBank/DDBJ whole genome shotgun (WGS) entry which is preliminary data.</text>
</comment>
<evidence type="ECO:0000256" key="8">
    <source>
        <dbReference type="ARBA" id="ARBA00023012"/>
    </source>
</evidence>
<dbReference type="InterPro" id="IPR003594">
    <property type="entry name" value="HATPase_dom"/>
</dbReference>
<dbReference type="GO" id="GO:0005524">
    <property type="term" value="F:ATP binding"/>
    <property type="evidence" value="ECO:0007669"/>
    <property type="project" value="UniProtKB-KW"/>
</dbReference>
<dbReference type="InterPro" id="IPR003661">
    <property type="entry name" value="HisK_dim/P_dom"/>
</dbReference>
<feature type="transmembrane region" description="Helical" evidence="9">
    <location>
        <begin position="95"/>
        <end position="116"/>
    </location>
</feature>
<evidence type="ECO:0000256" key="6">
    <source>
        <dbReference type="ARBA" id="ARBA00022777"/>
    </source>
</evidence>
<protein>
    <recommendedName>
        <fullName evidence="2">histidine kinase</fullName>
        <ecNumber evidence="2">2.7.13.3</ecNumber>
    </recommendedName>
</protein>
<keyword evidence="9" id="KW-1133">Transmembrane helix</keyword>
<keyword evidence="6 11" id="KW-0418">Kinase</keyword>
<dbReference type="EC" id="2.7.13.3" evidence="2"/>
<evidence type="ECO:0000313" key="11">
    <source>
        <dbReference type="EMBL" id="MBS4195037.1"/>
    </source>
</evidence>
<keyword evidence="5" id="KW-0547">Nucleotide-binding</keyword>
<keyword evidence="12" id="KW-1185">Reference proteome</keyword>
<evidence type="ECO:0000256" key="2">
    <source>
        <dbReference type="ARBA" id="ARBA00012438"/>
    </source>
</evidence>
<keyword evidence="3" id="KW-0597">Phosphoprotein</keyword>
<feature type="transmembrane region" description="Helical" evidence="9">
    <location>
        <begin position="7"/>
        <end position="27"/>
    </location>
</feature>
<dbReference type="SMART" id="SM00388">
    <property type="entry name" value="HisKA"/>
    <property type="match status" value="1"/>
</dbReference>
<dbReference type="InterPro" id="IPR036890">
    <property type="entry name" value="HATPase_C_sf"/>
</dbReference>
<organism evidence="11 12">
    <name type="scientific">Lederbergia citri</name>
    <dbReference type="NCBI Taxonomy" id="2833580"/>
    <lineage>
        <taxon>Bacteria</taxon>
        <taxon>Bacillati</taxon>
        <taxon>Bacillota</taxon>
        <taxon>Bacilli</taxon>
        <taxon>Bacillales</taxon>
        <taxon>Bacillaceae</taxon>
        <taxon>Lederbergia</taxon>
    </lineage>
</organism>
<evidence type="ECO:0000259" key="10">
    <source>
        <dbReference type="PROSITE" id="PS50109"/>
    </source>
</evidence>
<reference evidence="11 12" key="1">
    <citation type="submission" date="2021-05" db="EMBL/GenBank/DDBJ databases">
        <title>Novel Bacillus species.</title>
        <authorList>
            <person name="Liu G."/>
        </authorList>
    </citation>
    <scope>NUCLEOTIDE SEQUENCE [LARGE SCALE GENOMIC DNA]</scope>
    <source>
        <strain evidence="12">FJAT-49780</strain>
    </source>
</reference>
<dbReference type="Gene3D" id="1.10.287.130">
    <property type="match status" value="1"/>
</dbReference>
<name>A0A942TF20_9BACI</name>
<dbReference type="PANTHER" id="PTHR43065">
    <property type="entry name" value="SENSOR HISTIDINE KINASE"/>
    <property type="match status" value="1"/>
</dbReference>
<dbReference type="AlphaFoldDB" id="A0A942TF20"/>
<feature type="domain" description="Histidine kinase" evidence="10">
    <location>
        <begin position="206"/>
        <end position="413"/>
    </location>
</feature>
<dbReference type="PRINTS" id="PR00344">
    <property type="entry name" value="BCTRLSENSOR"/>
</dbReference>
<gene>
    <name evidence="11" type="ORF">KHA97_08085</name>
</gene>
<keyword evidence="7" id="KW-0067">ATP-binding</keyword>
<evidence type="ECO:0000256" key="1">
    <source>
        <dbReference type="ARBA" id="ARBA00000085"/>
    </source>
</evidence>
<feature type="transmembrane region" description="Helical" evidence="9">
    <location>
        <begin position="159"/>
        <end position="187"/>
    </location>
</feature>